<dbReference type="FunFam" id="3.30.70.3490:FF:000033">
    <property type="match status" value="1"/>
</dbReference>
<dbReference type="PROSITE" id="PS50297">
    <property type="entry name" value="ANK_REP_REGION"/>
    <property type="match status" value="2"/>
</dbReference>
<dbReference type="SUPFAM" id="SSF144000">
    <property type="entry name" value="Oxysterol-binding protein-like"/>
    <property type="match status" value="1"/>
</dbReference>
<dbReference type="InterPro" id="IPR018494">
    <property type="entry name" value="Oxysterol-bd_CS"/>
</dbReference>
<dbReference type="PROSITE" id="PS01013">
    <property type="entry name" value="OSBP"/>
    <property type="match status" value="1"/>
</dbReference>
<dbReference type="PROSITE" id="PS50003">
    <property type="entry name" value="PH_DOMAIN"/>
    <property type="match status" value="1"/>
</dbReference>
<dbReference type="SMART" id="SM00233">
    <property type="entry name" value="PH"/>
    <property type="match status" value="1"/>
</dbReference>
<keyword evidence="2" id="KW-0813">Transport</keyword>
<dbReference type="OrthoDB" id="1854502at2759"/>
<dbReference type="Pfam" id="PF01237">
    <property type="entry name" value="Oxysterol_BP"/>
    <property type="match status" value="1"/>
</dbReference>
<reference evidence="10 11" key="1">
    <citation type="journal article" date="2016" name="Mol. Biol. Evol.">
        <title>Comparative Genomics of Early-Diverging Mushroom-Forming Fungi Provides Insights into the Origins of Lignocellulose Decay Capabilities.</title>
        <authorList>
            <person name="Nagy L.G."/>
            <person name="Riley R."/>
            <person name="Tritt A."/>
            <person name="Adam C."/>
            <person name="Daum C."/>
            <person name="Floudas D."/>
            <person name="Sun H."/>
            <person name="Yadav J.S."/>
            <person name="Pangilinan J."/>
            <person name="Larsson K.H."/>
            <person name="Matsuura K."/>
            <person name="Barry K."/>
            <person name="Labutti K."/>
            <person name="Kuo R."/>
            <person name="Ohm R.A."/>
            <person name="Bhattacharya S.S."/>
            <person name="Shirouzu T."/>
            <person name="Yoshinaga Y."/>
            <person name="Martin F.M."/>
            <person name="Grigoriev I.V."/>
            <person name="Hibbett D.S."/>
        </authorList>
    </citation>
    <scope>NUCLEOTIDE SEQUENCE [LARGE SCALE GENOMIC DNA]</scope>
    <source>
        <strain evidence="10 11">L-15889</strain>
    </source>
</reference>
<comment type="similarity">
    <text evidence="1 7">Belongs to the OSBP family.</text>
</comment>
<evidence type="ECO:0000256" key="5">
    <source>
        <dbReference type="ARBA" id="ARBA00023121"/>
    </source>
</evidence>
<dbReference type="PANTHER" id="PTHR10972">
    <property type="entry name" value="OXYSTEROL-BINDING PROTEIN-RELATED"/>
    <property type="match status" value="1"/>
</dbReference>
<evidence type="ECO:0000256" key="6">
    <source>
        <dbReference type="PROSITE-ProRule" id="PRU00023"/>
    </source>
</evidence>
<name>A0A165PQ03_9APHY</name>
<evidence type="ECO:0000256" key="1">
    <source>
        <dbReference type="ARBA" id="ARBA00008842"/>
    </source>
</evidence>
<dbReference type="Pfam" id="PF00169">
    <property type="entry name" value="PH"/>
    <property type="match status" value="1"/>
</dbReference>
<keyword evidence="4" id="KW-0445">Lipid transport</keyword>
<dbReference type="SUPFAM" id="SSF50729">
    <property type="entry name" value="PH domain-like"/>
    <property type="match status" value="1"/>
</dbReference>
<keyword evidence="5" id="KW-0446">Lipid-binding</keyword>
<organism evidence="10 11">
    <name type="scientific">Daedalea quercina L-15889</name>
    <dbReference type="NCBI Taxonomy" id="1314783"/>
    <lineage>
        <taxon>Eukaryota</taxon>
        <taxon>Fungi</taxon>
        <taxon>Dikarya</taxon>
        <taxon>Basidiomycota</taxon>
        <taxon>Agaricomycotina</taxon>
        <taxon>Agaricomycetes</taxon>
        <taxon>Polyporales</taxon>
        <taxon>Fomitopsis</taxon>
    </lineage>
</organism>
<dbReference type="InterPro" id="IPR011993">
    <property type="entry name" value="PH-like_dom_sf"/>
</dbReference>
<dbReference type="GO" id="GO:0005635">
    <property type="term" value="C:nuclear envelope"/>
    <property type="evidence" value="ECO:0007669"/>
    <property type="project" value="TreeGrafter"/>
</dbReference>
<dbReference type="GO" id="GO:0097038">
    <property type="term" value="C:perinuclear endoplasmic reticulum"/>
    <property type="evidence" value="ECO:0007669"/>
    <property type="project" value="TreeGrafter"/>
</dbReference>
<dbReference type="GO" id="GO:0005886">
    <property type="term" value="C:plasma membrane"/>
    <property type="evidence" value="ECO:0007669"/>
    <property type="project" value="TreeGrafter"/>
</dbReference>
<dbReference type="Pfam" id="PF12796">
    <property type="entry name" value="Ank_2"/>
    <property type="match status" value="1"/>
</dbReference>
<dbReference type="GO" id="GO:0005829">
    <property type="term" value="C:cytosol"/>
    <property type="evidence" value="ECO:0007669"/>
    <property type="project" value="TreeGrafter"/>
</dbReference>
<evidence type="ECO:0000256" key="8">
    <source>
        <dbReference type="SAM" id="MobiDB-lite"/>
    </source>
</evidence>
<evidence type="ECO:0000256" key="7">
    <source>
        <dbReference type="RuleBase" id="RU003844"/>
    </source>
</evidence>
<keyword evidence="6" id="KW-0040">ANK repeat</keyword>
<accession>A0A165PQ03</accession>
<dbReference type="InterPro" id="IPR000648">
    <property type="entry name" value="Oxysterol-bd"/>
</dbReference>
<feature type="compositionally biased region" description="Acidic residues" evidence="8">
    <location>
        <begin position="444"/>
        <end position="455"/>
    </location>
</feature>
<feature type="region of interest" description="Disordered" evidence="8">
    <location>
        <begin position="411"/>
        <end position="468"/>
    </location>
</feature>
<feature type="repeat" description="ANK" evidence="6">
    <location>
        <begin position="194"/>
        <end position="226"/>
    </location>
</feature>
<dbReference type="InterPro" id="IPR001849">
    <property type="entry name" value="PH_domain"/>
</dbReference>
<gene>
    <name evidence="10" type="ORF">DAEQUDRAFT_727841</name>
</gene>
<feature type="repeat" description="ANK" evidence="6">
    <location>
        <begin position="91"/>
        <end position="124"/>
    </location>
</feature>
<keyword evidence="11" id="KW-1185">Reference proteome</keyword>
<dbReference type="STRING" id="1314783.A0A165PQ03"/>
<evidence type="ECO:0000256" key="4">
    <source>
        <dbReference type="ARBA" id="ARBA00023055"/>
    </source>
</evidence>
<dbReference type="Pfam" id="PF00023">
    <property type="entry name" value="Ank"/>
    <property type="match status" value="1"/>
</dbReference>
<dbReference type="InterPro" id="IPR002110">
    <property type="entry name" value="Ankyrin_rpt"/>
</dbReference>
<feature type="compositionally biased region" description="Basic and acidic residues" evidence="8">
    <location>
        <begin position="430"/>
        <end position="443"/>
    </location>
</feature>
<feature type="compositionally biased region" description="Polar residues" evidence="8">
    <location>
        <begin position="596"/>
        <end position="620"/>
    </location>
</feature>
<feature type="compositionally biased region" description="Basic and acidic residues" evidence="8">
    <location>
        <begin position="369"/>
        <end position="378"/>
    </location>
</feature>
<dbReference type="CDD" id="cd13292">
    <property type="entry name" value="PH_Osh1p_Osh2p_yeast"/>
    <property type="match status" value="1"/>
</dbReference>
<dbReference type="PROSITE" id="PS50088">
    <property type="entry name" value="ANK_REPEAT"/>
    <property type="match status" value="2"/>
</dbReference>
<keyword evidence="3" id="KW-0597">Phosphoprotein</keyword>
<dbReference type="EMBL" id="KV429066">
    <property type="protein sequence ID" value="KZT68485.1"/>
    <property type="molecule type" value="Genomic_DNA"/>
</dbReference>
<dbReference type="InterPro" id="IPR037239">
    <property type="entry name" value="OSBP_sf"/>
</dbReference>
<dbReference type="Gene3D" id="2.40.160.120">
    <property type="match status" value="1"/>
</dbReference>
<dbReference type="GO" id="GO:0030011">
    <property type="term" value="P:maintenance of cell polarity"/>
    <property type="evidence" value="ECO:0007669"/>
    <property type="project" value="TreeGrafter"/>
</dbReference>
<evidence type="ECO:0000256" key="3">
    <source>
        <dbReference type="ARBA" id="ARBA00022553"/>
    </source>
</evidence>
<feature type="domain" description="PH" evidence="9">
    <location>
        <begin position="264"/>
        <end position="364"/>
    </location>
</feature>
<dbReference type="AlphaFoldDB" id="A0A165PQ03"/>
<sequence>MTDSKPEGRNANETDPLFQVKLLSALRSGDPARIHTFLSALNKDNRRSVDGDNDLGATALHLAIRCASTDTVALLLAHRAISPNSVHPPGSGTTALHLAASVARVDVVNMLLDQEGIDDTLRDSQGRTCLDVAKGKETIRAIQDSRAYLTASFRSLLRTYILSPSTDQPPPDLVKLLSSPRIRHVDLSYLDESSGRTLLHEAVRRKDLRLVELAVRAGADVFARDRHGKAVYDSAGKDDRVKAFLRQFTNQDPSLLKPASDLEPPELKGYLNKYTNVAKGYNTRWFVLKDGVLSYYRHQEDETVASRGSIAMKTAALHISPGNSGLRFEIHSTATRGNAQKWYLKANHRVEAARWAQALQKAIEYARREGASERKSGESDVPSLPSFSGAASTRGTMASAHVSRVKLADHVHHSAASSTLAGEPESGDEGPPKRDAKSLKESSDEREEEHEDSVAESEGKIPPHSNSFELQGSTLVAQMELASDLVSKLPISEQSPKAAELRRAVEDTLQSVHGMLVEYVQMVKEREDWWKAKVERERERQNLWEESLQLVVQDSQTLEDELRTQSRRRSRMTEPSFASAMTHVESQGTVKARSPRSPQIASPLSEATSFSEQSISSPPATSGIGVGMIRRPVSRQVSATSPIQSIVAASASRTFSATGAPPTADDDGIVVDTDDEDEFFDAIDSNNLPNLVVKSVISDHLWITIHRDQYVGYLKLRERLAIENDDRPPMSLWAVLKNSIGKDLTKISFPVFFNEPTSMLQRMAEDMEFSECLDSAHAEADPHRRIAFVAAFAMSNYSSTIGRIAKPFNPMLSETFEYVRLDKDYRYMSEQVSHHPPISACWAESPHWRYYGEVDAQNKFMGKSFEIRPTGVAHADLLLPKEQAPNYPAAKGQHVEERVVEHYSWKKVTTNVSGFILGSPTIDHYGDMVVTNHRTGDQCVLTFKPRGWRGKDAYEICGYVTDVHGNMTYEIAGRWNSQLVARAVGTGVGQLHPDVNVGGQDTSSSPEYILLWRNSEKPPAPFNLTPFAITLNDCPNTLGPYVAPTDCRLRPDQRAFELGKYEWANVLKNRQEELQRATRKAREEGRLPPHRPRWFNAQTEPDTGERVWAPSMINDELEYWIERDKVWDAKRAGRELPWKEVDRIFIEDAP</sequence>
<dbReference type="PANTHER" id="PTHR10972:SF205">
    <property type="entry name" value="OXYSTEROL-BINDING PROTEIN 1"/>
    <property type="match status" value="1"/>
</dbReference>
<dbReference type="GO" id="GO:0032934">
    <property type="term" value="F:sterol binding"/>
    <property type="evidence" value="ECO:0007669"/>
    <property type="project" value="TreeGrafter"/>
</dbReference>
<dbReference type="FunFam" id="2.40.160.120:FF:000017">
    <property type="entry name" value="Oxysterol-binding protein homolog C2F12.05c"/>
    <property type="match status" value="1"/>
</dbReference>
<dbReference type="Gene3D" id="2.30.29.30">
    <property type="entry name" value="Pleckstrin-homology domain (PH domain)/Phosphotyrosine-binding domain (PTB)"/>
    <property type="match status" value="1"/>
</dbReference>
<dbReference type="GO" id="GO:0006869">
    <property type="term" value="P:lipid transport"/>
    <property type="evidence" value="ECO:0007669"/>
    <property type="project" value="UniProtKB-KW"/>
</dbReference>
<dbReference type="Proteomes" id="UP000076727">
    <property type="component" value="Unassembled WGS sequence"/>
</dbReference>
<dbReference type="InterPro" id="IPR036770">
    <property type="entry name" value="Ankyrin_rpt-contain_sf"/>
</dbReference>
<proteinExistence type="inferred from homology"/>
<evidence type="ECO:0000256" key="2">
    <source>
        <dbReference type="ARBA" id="ARBA00022448"/>
    </source>
</evidence>
<dbReference type="GO" id="GO:0006897">
    <property type="term" value="P:endocytosis"/>
    <property type="evidence" value="ECO:0007669"/>
    <property type="project" value="TreeGrafter"/>
</dbReference>
<dbReference type="GO" id="GO:0006887">
    <property type="term" value="P:exocytosis"/>
    <property type="evidence" value="ECO:0007669"/>
    <property type="project" value="TreeGrafter"/>
</dbReference>
<dbReference type="GO" id="GO:0034727">
    <property type="term" value="P:piecemeal microautophagy of the nucleus"/>
    <property type="evidence" value="ECO:0007669"/>
    <property type="project" value="TreeGrafter"/>
</dbReference>
<dbReference type="SMART" id="SM00248">
    <property type="entry name" value="ANK"/>
    <property type="match status" value="3"/>
</dbReference>
<evidence type="ECO:0000313" key="11">
    <source>
        <dbReference type="Proteomes" id="UP000076727"/>
    </source>
</evidence>
<dbReference type="SUPFAM" id="SSF48403">
    <property type="entry name" value="Ankyrin repeat"/>
    <property type="match status" value="1"/>
</dbReference>
<dbReference type="Gene3D" id="1.25.40.20">
    <property type="entry name" value="Ankyrin repeat-containing domain"/>
    <property type="match status" value="2"/>
</dbReference>
<protein>
    <recommendedName>
        <fullName evidence="9">PH domain-containing protein</fullName>
    </recommendedName>
</protein>
<feature type="region of interest" description="Disordered" evidence="8">
    <location>
        <begin position="583"/>
        <end position="626"/>
    </location>
</feature>
<evidence type="ECO:0000313" key="10">
    <source>
        <dbReference type="EMBL" id="KZT68485.1"/>
    </source>
</evidence>
<feature type="region of interest" description="Disordered" evidence="8">
    <location>
        <begin position="369"/>
        <end position="392"/>
    </location>
</feature>
<evidence type="ECO:0000259" key="9">
    <source>
        <dbReference type="PROSITE" id="PS50003"/>
    </source>
</evidence>